<feature type="region of interest" description="Disordered" evidence="7">
    <location>
        <begin position="99"/>
        <end position="137"/>
    </location>
</feature>
<evidence type="ECO:0000256" key="4">
    <source>
        <dbReference type="ARBA" id="ARBA00023163"/>
    </source>
</evidence>
<dbReference type="InterPro" id="IPR006458">
    <property type="entry name" value="Ovate_C"/>
</dbReference>
<evidence type="ECO:0000313" key="9">
    <source>
        <dbReference type="EMBL" id="KAL2498368.1"/>
    </source>
</evidence>
<keyword evidence="5 6" id="KW-0539">Nucleus</keyword>
<dbReference type="Pfam" id="PF04844">
    <property type="entry name" value="Ovate"/>
    <property type="match status" value="1"/>
</dbReference>
<dbReference type="PANTHER" id="PTHR33057">
    <property type="entry name" value="TRANSCRIPTION REPRESSOR OFP7-RELATED"/>
    <property type="match status" value="1"/>
</dbReference>
<evidence type="ECO:0000256" key="2">
    <source>
        <dbReference type="ARBA" id="ARBA00022491"/>
    </source>
</evidence>
<dbReference type="GO" id="GO:0005634">
    <property type="term" value="C:nucleus"/>
    <property type="evidence" value="ECO:0007669"/>
    <property type="project" value="UniProtKB-SubCell"/>
</dbReference>
<dbReference type="PROSITE" id="PS51754">
    <property type="entry name" value="OVATE"/>
    <property type="match status" value="1"/>
</dbReference>
<evidence type="ECO:0000256" key="3">
    <source>
        <dbReference type="ARBA" id="ARBA00023015"/>
    </source>
</evidence>
<keyword evidence="10" id="KW-1185">Reference proteome</keyword>
<sequence length="246" mass="28148">MAKYPKFRLSLLSFQLCRSKTPSSLPITPLPKTLSPINSKAFDIAYPIIIPNPPPSTPNHDHRNIVGSKIMPLDCGCQSRSSHHYNKDGPHPLEIYRSRISDDSIAPPPPRNKKKNRSKKSKPSFNEGIDPLEKNLKNVKIRTKNGQKATTPGTNPERMIPCMIDGKVSESFAVMKKSLNPYQDFKKSMLEMIMEKEIFEAMEMEQLLQCFLSLNSQQHHEVIVKVFTEIWQEFFTQSSNYSLKKM</sequence>
<protein>
    <recommendedName>
        <fullName evidence="6">Transcription repressor</fullName>
    </recommendedName>
    <alternativeName>
        <fullName evidence="6">Ovate family protein</fullName>
    </alternativeName>
</protein>
<gene>
    <name evidence="9" type="ORF">Adt_23918</name>
</gene>
<dbReference type="InterPro" id="IPR038933">
    <property type="entry name" value="Ovate"/>
</dbReference>
<dbReference type="GO" id="GO:0045892">
    <property type="term" value="P:negative regulation of DNA-templated transcription"/>
    <property type="evidence" value="ECO:0007669"/>
    <property type="project" value="UniProtKB-UniRule"/>
</dbReference>
<evidence type="ECO:0000256" key="1">
    <source>
        <dbReference type="ARBA" id="ARBA00004123"/>
    </source>
</evidence>
<dbReference type="PANTHER" id="PTHR33057:SF224">
    <property type="entry name" value="TRANSCRIPTION REPRESSOR"/>
    <property type="match status" value="1"/>
</dbReference>
<organism evidence="9 10">
    <name type="scientific">Abeliophyllum distichum</name>
    <dbReference type="NCBI Taxonomy" id="126358"/>
    <lineage>
        <taxon>Eukaryota</taxon>
        <taxon>Viridiplantae</taxon>
        <taxon>Streptophyta</taxon>
        <taxon>Embryophyta</taxon>
        <taxon>Tracheophyta</taxon>
        <taxon>Spermatophyta</taxon>
        <taxon>Magnoliopsida</taxon>
        <taxon>eudicotyledons</taxon>
        <taxon>Gunneridae</taxon>
        <taxon>Pentapetalae</taxon>
        <taxon>asterids</taxon>
        <taxon>lamiids</taxon>
        <taxon>Lamiales</taxon>
        <taxon>Oleaceae</taxon>
        <taxon>Forsythieae</taxon>
        <taxon>Abeliophyllum</taxon>
    </lineage>
</organism>
<evidence type="ECO:0000313" key="10">
    <source>
        <dbReference type="Proteomes" id="UP001604336"/>
    </source>
</evidence>
<evidence type="ECO:0000256" key="5">
    <source>
        <dbReference type="ARBA" id="ARBA00023242"/>
    </source>
</evidence>
<dbReference type="EMBL" id="JBFOLK010000007">
    <property type="protein sequence ID" value="KAL2498368.1"/>
    <property type="molecule type" value="Genomic_DNA"/>
</dbReference>
<comment type="caution">
    <text evidence="9">The sequence shown here is derived from an EMBL/GenBank/DDBJ whole genome shotgun (WGS) entry which is preliminary data.</text>
</comment>
<keyword evidence="3 6" id="KW-0805">Transcription regulation</keyword>
<keyword evidence="4 6" id="KW-0804">Transcription</keyword>
<evidence type="ECO:0000256" key="7">
    <source>
        <dbReference type="SAM" id="MobiDB-lite"/>
    </source>
</evidence>
<proteinExistence type="predicted"/>
<reference evidence="10" key="1">
    <citation type="submission" date="2024-07" db="EMBL/GenBank/DDBJ databases">
        <title>Two chromosome-level genome assemblies of Korean endemic species Abeliophyllum distichum and Forsythia ovata (Oleaceae).</title>
        <authorList>
            <person name="Jang H."/>
        </authorList>
    </citation>
    <scope>NUCLEOTIDE SEQUENCE [LARGE SCALE GENOMIC DNA]</scope>
</reference>
<dbReference type="Proteomes" id="UP001604336">
    <property type="component" value="Unassembled WGS sequence"/>
</dbReference>
<accession>A0ABD1SF05</accession>
<comment type="function">
    <text evidence="6">Transcriptional repressor that regulates multiple aspects of plant growth and development.</text>
</comment>
<evidence type="ECO:0000256" key="6">
    <source>
        <dbReference type="RuleBase" id="RU367028"/>
    </source>
</evidence>
<dbReference type="AlphaFoldDB" id="A0ABD1SF05"/>
<evidence type="ECO:0000259" key="8">
    <source>
        <dbReference type="PROSITE" id="PS51754"/>
    </source>
</evidence>
<dbReference type="NCBIfam" id="TIGR01568">
    <property type="entry name" value="A_thal_3678"/>
    <property type="match status" value="1"/>
</dbReference>
<keyword evidence="2 6" id="KW-0678">Repressor</keyword>
<feature type="domain" description="OVATE" evidence="8">
    <location>
        <begin position="174"/>
        <end position="233"/>
    </location>
</feature>
<comment type="subcellular location">
    <subcellularLocation>
        <location evidence="1 6">Nucleus</location>
    </subcellularLocation>
</comment>
<feature type="compositionally biased region" description="Basic residues" evidence="7">
    <location>
        <begin position="111"/>
        <end position="122"/>
    </location>
</feature>
<name>A0ABD1SF05_9LAMI</name>